<evidence type="ECO:0000313" key="2">
    <source>
        <dbReference type="Proteomes" id="UP000001396"/>
    </source>
</evidence>
<organism evidence="1 2">
    <name type="scientific">Heterostelium pallidum (strain ATCC 26659 / Pp 5 / PN500)</name>
    <name type="common">Cellular slime mold</name>
    <name type="synonym">Polysphondylium pallidum</name>
    <dbReference type="NCBI Taxonomy" id="670386"/>
    <lineage>
        <taxon>Eukaryota</taxon>
        <taxon>Amoebozoa</taxon>
        <taxon>Evosea</taxon>
        <taxon>Eumycetozoa</taxon>
        <taxon>Dictyostelia</taxon>
        <taxon>Acytosteliales</taxon>
        <taxon>Acytosteliaceae</taxon>
        <taxon>Heterostelium</taxon>
    </lineage>
</organism>
<gene>
    <name evidence="1" type="ORF">PPL_08436</name>
</gene>
<evidence type="ECO:0000313" key="1">
    <source>
        <dbReference type="EMBL" id="EFA78968.1"/>
    </source>
</evidence>
<accession>D3BI68</accession>
<proteinExistence type="predicted"/>
<protein>
    <submittedName>
        <fullName evidence="1">Uncharacterized protein</fullName>
    </submittedName>
</protein>
<dbReference type="InParanoid" id="D3BI68"/>
<dbReference type="EMBL" id="ADBJ01000037">
    <property type="protein sequence ID" value="EFA78968.1"/>
    <property type="molecule type" value="Genomic_DNA"/>
</dbReference>
<keyword evidence="2" id="KW-1185">Reference proteome</keyword>
<comment type="caution">
    <text evidence="1">The sequence shown here is derived from an EMBL/GenBank/DDBJ whole genome shotgun (WGS) entry which is preliminary data.</text>
</comment>
<reference evidence="1 2" key="1">
    <citation type="journal article" date="2011" name="Genome Res.">
        <title>Phylogeny-wide analysis of social amoeba genomes highlights ancient origins for complex intercellular communication.</title>
        <authorList>
            <person name="Heidel A.J."/>
            <person name="Lawal H.M."/>
            <person name="Felder M."/>
            <person name="Schilde C."/>
            <person name="Helps N.R."/>
            <person name="Tunggal B."/>
            <person name="Rivero F."/>
            <person name="John U."/>
            <person name="Schleicher M."/>
            <person name="Eichinger L."/>
            <person name="Platzer M."/>
            <person name="Noegel A.A."/>
            <person name="Schaap P."/>
            <person name="Gloeckner G."/>
        </authorList>
    </citation>
    <scope>NUCLEOTIDE SEQUENCE [LARGE SCALE GENOMIC DNA]</scope>
    <source>
        <strain evidence="2">ATCC 26659 / Pp 5 / PN500</strain>
    </source>
</reference>
<dbReference type="GeneID" id="31363916"/>
<dbReference type="AlphaFoldDB" id="D3BI68"/>
<dbReference type="Proteomes" id="UP000001396">
    <property type="component" value="Unassembled WGS sequence"/>
</dbReference>
<name>D3BI68_HETP5</name>
<dbReference type="RefSeq" id="XP_020431092.1">
    <property type="nucleotide sequence ID" value="XM_020579253.1"/>
</dbReference>
<sequence length="45" mass="4965">MWLRWSSYGSLIDDMLEDNDVWSAGGNITAAEKKARSIGGFSLNT</sequence>